<sequence>MINAVLSEKVVHTGKVVRKIKTQKFIISLEPKQYSTLKGLAYYGEDLDEVASELIREGIEFSHMEDIPIYDYQAYKHFVEIELSYFEQQLLNNLALRHGCSTRKMAYTILNFMLKTQ</sequence>
<dbReference type="EMBL" id="JANHEB010000103">
    <property type="protein sequence ID" value="MCQ6288924.1"/>
    <property type="molecule type" value="Genomic_DNA"/>
</dbReference>
<reference evidence="2 3" key="1">
    <citation type="journal article" date="2019" name="Ecotoxicol. Environ. Saf.">
        <title>Microbial characterization of heavy metal resistant bacterial strains isolated from an electroplating wastewater treatment plant.</title>
        <authorList>
            <person name="Cai X."/>
            <person name="Zheng X."/>
            <person name="Zhang D."/>
            <person name="Iqbal W."/>
            <person name="Liu C."/>
            <person name="Yang B."/>
            <person name="Zhao X."/>
            <person name="Lu X."/>
            <person name="Mao Y."/>
        </authorList>
    </citation>
    <scope>NUCLEOTIDE SEQUENCE [LARGE SCALE GENOMIC DNA]</scope>
    <source>
        <strain evidence="2 3">Co1-1</strain>
    </source>
</reference>
<evidence type="ECO:0000313" key="1">
    <source>
        <dbReference type="EMBL" id="MCQ6288924.1"/>
    </source>
</evidence>
<dbReference type="RefSeq" id="WP_208742685.1">
    <property type="nucleotide sequence ID" value="NZ_CP031778.1"/>
</dbReference>
<dbReference type="Proteomes" id="UP001204643">
    <property type="component" value="Unassembled WGS sequence"/>
</dbReference>
<gene>
    <name evidence="2" type="ORF">D0437_28050</name>
    <name evidence="1" type="ORF">NPM19_30550</name>
</gene>
<name>A0A9X7QMM3_BACCE</name>
<reference evidence="1" key="2">
    <citation type="submission" date="2022-07" db="EMBL/GenBank/DDBJ databases">
        <title>Identification and characterization of Bacillus thuringiensis and other Bacillus cereus group isolates from spinach by whole genome sequencing.</title>
        <authorList>
            <person name="Zao X."/>
            <person name="Zervas A."/>
            <person name="Hendriks M."/>
            <person name="Rajkovic A."/>
            <person name="Van Overbeek L."/>
            <person name="Hendriksen N.B."/>
            <person name="Uyttendaele M."/>
        </authorList>
    </citation>
    <scope>NUCLEOTIDE SEQUENCE</scope>
    <source>
        <strain evidence="1">781001F-1</strain>
    </source>
</reference>
<evidence type="ECO:0000313" key="3">
    <source>
        <dbReference type="Proteomes" id="UP000321735"/>
    </source>
</evidence>
<accession>A0A9X7QMM3</accession>
<dbReference type="Proteomes" id="UP000321735">
    <property type="component" value="Chromosome"/>
</dbReference>
<organism evidence="2 3">
    <name type="scientific">Bacillus cereus</name>
    <dbReference type="NCBI Taxonomy" id="1396"/>
    <lineage>
        <taxon>Bacteria</taxon>
        <taxon>Bacillati</taxon>
        <taxon>Bacillota</taxon>
        <taxon>Bacilli</taxon>
        <taxon>Bacillales</taxon>
        <taxon>Bacillaceae</taxon>
        <taxon>Bacillus</taxon>
        <taxon>Bacillus cereus group</taxon>
    </lineage>
</organism>
<protein>
    <submittedName>
        <fullName evidence="2">Uncharacterized protein</fullName>
    </submittedName>
</protein>
<dbReference type="EMBL" id="CP031778">
    <property type="protein sequence ID" value="QDZ76689.1"/>
    <property type="molecule type" value="Genomic_DNA"/>
</dbReference>
<dbReference type="AlphaFoldDB" id="A0A9X7QMM3"/>
<evidence type="ECO:0000313" key="2">
    <source>
        <dbReference type="EMBL" id="QDZ76689.1"/>
    </source>
</evidence>
<proteinExistence type="predicted"/>